<accession>A0A3B0VPB2</accession>
<name>A0A3B0VPB2_9ZZZZ</name>
<dbReference type="EMBL" id="UOEX01000417">
    <property type="protein sequence ID" value="VAW42113.1"/>
    <property type="molecule type" value="Genomic_DNA"/>
</dbReference>
<reference evidence="2" key="1">
    <citation type="submission" date="2018-06" db="EMBL/GenBank/DDBJ databases">
        <authorList>
            <person name="Zhirakovskaya E."/>
        </authorList>
    </citation>
    <scope>NUCLEOTIDE SEQUENCE</scope>
</reference>
<evidence type="ECO:0000313" key="2">
    <source>
        <dbReference type="EMBL" id="VAW42113.1"/>
    </source>
</evidence>
<proteinExistence type="predicted"/>
<dbReference type="AlphaFoldDB" id="A0A3B0VPB2"/>
<sequence>MNKLRIKLLGPTVIVVVFCLGVIVYIS</sequence>
<gene>
    <name evidence="2" type="ORF">MNBD_DELTA03-1302</name>
</gene>
<feature type="transmembrane region" description="Helical" evidence="1">
    <location>
        <begin position="6"/>
        <end position="26"/>
    </location>
</feature>
<feature type="non-terminal residue" evidence="2">
    <location>
        <position position="27"/>
    </location>
</feature>
<organism evidence="2">
    <name type="scientific">hydrothermal vent metagenome</name>
    <dbReference type="NCBI Taxonomy" id="652676"/>
    <lineage>
        <taxon>unclassified sequences</taxon>
        <taxon>metagenomes</taxon>
        <taxon>ecological metagenomes</taxon>
    </lineage>
</organism>
<evidence type="ECO:0000256" key="1">
    <source>
        <dbReference type="SAM" id="Phobius"/>
    </source>
</evidence>
<protein>
    <submittedName>
        <fullName evidence="2">Uncharacterized protein</fullName>
    </submittedName>
</protein>
<keyword evidence="1" id="KW-0812">Transmembrane</keyword>
<keyword evidence="1" id="KW-0472">Membrane</keyword>
<keyword evidence="1" id="KW-1133">Transmembrane helix</keyword>